<keyword evidence="9" id="KW-1185">Reference proteome</keyword>
<comment type="caution">
    <text evidence="8">The sequence shown here is derived from an EMBL/GenBank/DDBJ whole genome shotgun (WGS) entry which is preliminary data.</text>
</comment>
<feature type="domain" description="POTRA" evidence="7">
    <location>
        <begin position="26"/>
        <end position="94"/>
    </location>
</feature>
<reference evidence="8 9" key="1">
    <citation type="journal article" date="2022" name="Genome Biol. Evol.">
        <title>Host diet, physiology and behaviors set the stage for Lachnospiraceae cladogenesis.</title>
        <authorList>
            <person name="Vera-Ponce De Leon A."/>
            <person name="Schneider M."/>
            <person name="Jahnes B.C."/>
            <person name="Sadowski V."/>
            <person name="Camuy-Velez L.A."/>
            <person name="Duan J."/>
            <person name="Sabree Z.L."/>
        </authorList>
    </citation>
    <scope>NUCLEOTIDE SEQUENCE [LARGE SCALE GENOMIC DNA]</scope>
    <source>
        <strain evidence="8 9">PAL113</strain>
    </source>
</reference>
<keyword evidence="4 6" id="KW-1133">Transmembrane helix</keyword>
<evidence type="ECO:0000256" key="2">
    <source>
        <dbReference type="ARBA" id="ARBA00022618"/>
    </source>
</evidence>
<dbReference type="InterPro" id="IPR013685">
    <property type="entry name" value="POTRA_FtsQ_type"/>
</dbReference>
<keyword evidence="3 6" id="KW-0812">Transmembrane</keyword>
<dbReference type="EMBL" id="JAMZFW010000003">
    <property type="protein sequence ID" value="MCP1101335.1"/>
    <property type="molecule type" value="Genomic_DNA"/>
</dbReference>
<name>A0ABT1E673_9FIRM</name>
<evidence type="ECO:0000313" key="8">
    <source>
        <dbReference type="EMBL" id="MCP1101335.1"/>
    </source>
</evidence>
<protein>
    <submittedName>
        <fullName evidence="8">FtsQ-type POTRA domain-containing protein</fullName>
    </submittedName>
</protein>
<gene>
    <name evidence="8" type="ORF">NK125_02770</name>
</gene>
<proteinExistence type="predicted"/>
<feature type="transmembrane region" description="Helical" evidence="6">
    <location>
        <begin position="6"/>
        <end position="26"/>
    </location>
</feature>
<keyword evidence="6" id="KW-0472">Membrane</keyword>
<evidence type="ECO:0000256" key="1">
    <source>
        <dbReference type="ARBA" id="ARBA00022475"/>
    </source>
</evidence>
<keyword evidence="5" id="KW-0131">Cell cycle</keyword>
<keyword evidence="1" id="KW-1003">Cell membrane</keyword>
<evidence type="ECO:0000259" key="7">
    <source>
        <dbReference type="Pfam" id="PF08478"/>
    </source>
</evidence>
<sequence length="239" mass="27013">MSVRIYHFFTALIGIGIVALSLFVFFHIQKIEVSGNEYTDSNSITELITEDPYGTNTLYVCGKYMLGKGKSLPHLDSIKVSIGKPWVLKVHVKEKTVSGYIENENGIFYFDGEGMVVLKSNTHTIDVPLIEGVEIGELNLYESLKTEEKEVFKELLEATRLLQTQEIHADKVVYKNNSIYVYYGAVYVNLGTKVSEDQILQLPPIIEKLEGQEGTLHMEDYQRGNHTITFKKGEIPPDS</sequence>
<evidence type="ECO:0000313" key="9">
    <source>
        <dbReference type="Proteomes" id="UP001523566"/>
    </source>
</evidence>
<evidence type="ECO:0000256" key="6">
    <source>
        <dbReference type="SAM" id="Phobius"/>
    </source>
</evidence>
<dbReference type="Proteomes" id="UP001523566">
    <property type="component" value="Unassembled WGS sequence"/>
</dbReference>
<keyword evidence="2" id="KW-0132">Cell division</keyword>
<dbReference type="Pfam" id="PF08478">
    <property type="entry name" value="POTRA_1"/>
    <property type="match status" value="1"/>
</dbReference>
<accession>A0ABT1E673</accession>
<organism evidence="8 9">
    <name type="scientific">Aequitasia blattaphilus</name>
    <dbReference type="NCBI Taxonomy" id="2949332"/>
    <lineage>
        <taxon>Bacteria</taxon>
        <taxon>Bacillati</taxon>
        <taxon>Bacillota</taxon>
        <taxon>Clostridia</taxon>
        <taxon>Lachnospirales</taxon>
        <taxon>Lachnospiraceae</taxon>
        <taxon>Aequitasia</taxon>
    </lineage>
</organism>
<evidence type="ECO:0000256" key="4">
    <source>
        <dbReference type="ARBA" id="ARBA00022989"/>
    </source>
</evidence>
<evidence type="ECO:0000256" key="3">
    <source>
        <dbReference type="ARBA" id="ARBA00022692"/>
    </source>
</evidence>
<evidence type="ECO:0000256" key="5">
    <source>
        <dbReference type="ARBA" id="ARBA00023306"/>
    </source>
</evidence>